<proteinExistence type="predicted"/>
<organism evidence="2 3">
    <name type="scientific">Trichostrongylus colubriformis</name>
    <name type="common">Black scour worm</name>
    <dbReference type="NCBI Taxonomy" id="6319"/>
    <lineage>
        <taxon>Eukaryota</taxon>
        <taxon>Metazoa</taxon>
        <taxon>Ecdysozoa</taxon>
        <taxon>Nematoda</taxon>
        <taxon>Chromadorea</taxon>
        <taxon>Rhabditida</taxon>
        <taxon>Rhabditina</taxon>
        <taxon>Rhabditomorpha</taxon>
        <taxon>Strongyloidea</taxon>
        <taxon>Trichostrongylidae</taxon>
        <taxon>Trichostrongylus</taxon>
    </lineage>
</organism>
<sequence>MVSSKPARTSSDYGRSNATERPLEQSAALPVNKSAPYYPTIRLKLQQPERQNYPRDSGYYAYSVYRRPLTMPVQQKFVSLLY</sequence>
<dbReference type="EMBL" id="WIXE01004115">
    <property type="protein sequence ID" value="KAK5983330.1"/>
    <property type="molecule type" value="Genomic_DNA"/>
</dbReference>
<accession>A0AAN8FYU9</accession>
<dbReference type="AlphaFoldDB" id="A0AAN8FYU9"/>
<name>A0AAN8FYU9_TRICO</name>
<feature type="region of interest" description="Disordered" evidence="1">
    <location>
        <begin position="1"/>
        <end position="31"/>
    </location>
</feature>
<evidence type="ECO:0000313" key="2">
    <source>
        <dbReference type="EMBL" id="KAK5983330.1"/>
    </source>
</evidence>
<dbReference type="Proteomes" id="UP001331761">
    <property type="component" value="Unassembled WGS sequence"/>
</dbReference>
<feature type="compositionally biased region" description="Polar residues" evidence="1">
    <location>
        <begin position="1"/>
        <end position="19"/>
    </location>
</feature>
<reference evidence="2 3" key="1">
    <citation type="submission" date="2019-10" db="EMBL/GenBank/DDBJ databases">
        <title>Assembly and Annotation for the nematode Trichostrongylus colubriformis.</title>
        <authorList>
            <person name="Martin J."/>
        </authorList>
    </citation>
    <scope>NUCLEOTIDE SEQUENCE [LARGE SCALE GENOMIC DNA]</scope>
    <source>
        <strain evidence="2">G859</strain>
        <tissue evidence="2">Whole worm</tissue>
    </source>
</reference>
<evidence type="ECO:0000313" key="3">
    <source>
        <dbReference type="Proteomes" id="UP001331761"/>
    </source>
</evidence>
<comment type="caution">
    <text evidence="2">The sequence shown here is derived from an EMBL/GenBank/DDBJ whole genome shotgun (WGS) entry which is preliminary data.</text>
</comment>
<evidence type="ECO:0000256" key="1">
    <source>
        <dbReference type="SAM" id="MobiDB-lite"/>
    </source>
</evidence>
<keyword evidence="3" id="KW-1185">Reference proteome</keyword>
<gene>
    <name evidence="2" type="ORF">GCK32_022540</name>
</gene>
<protein>
    <submittedName>
        <fullName evidence="2">Uncharacterized protein</fullName>
    </submittedName>
</protein>